<protein>
    <submittedName>
        <fullName evidence="6">LysR family transcriptional regulator</fullName>
    </submittedName>
</protein>
<evidence type="ECO:0000256" key="3">
    <source>
        <dbReference type="ARBA" id="ARBA00023125"/>
    </source>
</evidence>
<reference evidence="6 7" key="1">
    <citation type="submission" date="2021-02" db="EMBL/GenBank/DDBJ databases">
        <title>Brevundimonas sp. CS1 genome sequence.</title>
        <authorList>
            <person name="Lee K."/>
            <person name="Choi Y.-J."/>
            <person name="Son H.-R."/>
        </authorList>
    </citation>
    <scope>NUCLEOTIDE SEQUENCE [LARGE SCALE GENOMIC DNA]</scope>
    <source>
        <strain evidence="6 7">CS1</strain>
    </source>
</reference>
<evidence type="ECO:0000313" key="7">
    <source>
        <dbReference type="Proteomes" id="UP000662957"/>
    </source>
</evidence>
<keyword evidence="7" id="KW-1185">Reference proteome</keyword>
<dbReference type="SUPFAM" id="SSF53850">
    <property type="entry name" value="Periplasmic binding protein-like II"/>
    <property type="match status" value="1"/>
</dbReference>
<dbReference type="Pfam" id="PF03466">
    <property type="entry name" value="LysR_substrate"/>
    <property type="match status" value="1"/>
</dbReference>
<sequence>MAMVSDRFYSMIDYSISGSHTPTEVAMAFVRIQHDWVGDAASVADADVGRGAHAAFLWMVDNRWIALARGYKNYYNGMVSVQKSNSPASFKLHELRCLDAVARFGSFQSAADALHRSHPSVFASVARLEANLGLKLLDRSGYRVELTDAGRAFHARAAVSLRDLDHLDAFGRQLASGEEAILRVVLGDLCPRPMILGALSKFFAGHPRTRLHLDYEAVTGPFERLDEGTTDLIIHRVDASRYDFEQMEICKVQLVPVVAPGFLSFAPTPETRHDALRSLTQCVIRDTARQPGTENHFLIEGAPQCSAPDMAMKKELILNRLAWGHLPDFMVEQEVRSGTLLNLQGRHLPGRRETLAVMRHRNKPHGPVAEALWRWIRDQLRSEPQRALEDEA</sequence>
<dbReference type="PANTHER" id="PTHR30126">
    <property type="entry name" value="HTH-TYPE TRANSCRIPTIONAL REGULATOR"/>
    <property type="match status" value="1"/>
</dbReference>
<feature type="domain" description="HTH lysR-type" evidence="5">
    <location>
        <begin position="90"/>
        <end position="147"/>
    </location>
</feature>
<dbReference type="PANTHER" id="PTHR30126:SF88">
    <property type="entry name" value="TRANSCRIPTIONAL REGULATOR-RELATED"/>
    <property type="match status" value="1"/>
</dbReference>
<name>A0ABX7LTQ0_9CAUL</name>
<dbReference type="Proteomes" id="UP000662957">
    <property type="component" value="Chromosome"/>
</dbReference>
<evidence type="ECO:0000256" key="2">
    <source>
        <dbReference type="ARBA" id="ARBA00023015"/>
    </source>
</evidence>
<gene>
    <name evidence="6" type="ORF">JX001_02740</name>
</gene>
<accession>A0ABX7LTQ0</accession>
<dbReference type="InterPro" id="IPR036388">
    <property type="entry name" value="WH-like_DNA-bd_sf"/>
</dbReference>
<organism evidence="6 7">
    <name type="scientific">Brevundimonas fontaquae</name>
    <dbReference type="NCBI Taxonomy" id="2813778"/>
    <lineage>
        <taxon>Bacteria</taxon>
        <taxon>Pseudomonadati</taxon>
        <taxon>Pseudomonadota</taxon>
        <taxon>Alphaproteobacteria</taxon>
        <taxon>Caulobacterales</taxon>
        <taxon>Caulobacteraceae</taxon>
        <taxon>Brevundimonas</taxon>
    </lineage>
</organism>
<proteinExistence type="inferred from homology"/>
<dbReference type="RefSeq" id="WP_205682191.1">
    <property type="nucleotide sequence ID" value="NZ_CP070968.1"/>
</dbReference>
<dbReference type="Gene3D" id="1.10.10.10">
    <property type="entry name" value="Winged helix-like DNA-binding domain superfamily/Winged helix DNA-binding domain"/>
    <property type="match status" value="1"/>
</dbReference>
<evidence type="ECO:0000259" key="5">
    <source>
        <dbReference type="PROSITE" id="PS50931"/>
    </source>
</evidence>
<dbReference type="PROSITE" id="PS50931">
    <property type="entry name" value="HTH_LYSR"/>
    <property type="match status" value="1"/>
</dbReference>
<evidence type="ECO:0000256" key="1">
    <source>
        <dbReference type="ARBA" id="ARBA00009437"/>
    </source>
</evidence>
<dbReference type="Gene3D" id="3.40.190.290">
    <property type="match status" value="1"/>
</dbReference>
<dbReference type="EMBL" id="CP070968">
    <property type="protein sequence ID" value="QSF54756.1"/>
    <property type="molecule type" value="Genomic_DNA"/>
</dbReference>
<dbReference type="InterPro" id="IPR005119">
    <property type="entry name" value="LysR_subst-bd"/>
</dbReference>
<keyword evidence="2" id="KW-0805">Transcription regulation</keyword>
<keyword evidence="4" id="KW-0804">Transcription</keyword>
<dbReference type="Pfam" id="PF00126">
    <property type="entry name" value="HTH_1"/>
    <property type="match status" value="1"/>
</dbReference>
<dbReference type="InterPro" id="IPR036390">
    <property type="entry name" value="WH_DNA-bd_sf"/>
</dbReference>
<keyword evidence="3" id="KW-0238">DNA-binding</keyword>
<evidence type="ECO:0000313" key="6">
    <source>
        <dbReference type="EMBL" id="QSF54756.1"/>
    </source>
</evidence>
<evidence type="ECO:0000256" key="4">
    <source>
        <dbReference type="ARBA" id="ARBA00023163"/>
    </source>
</evidence>
<comment type="similarity">
    <text evidence="1">Belongs to the LysR transcriptional regulatory family.</text>
</comment>
<dbReference type="SUPFAM" id="SSF46785">
    <property type="entry name" value="Winged helix' DNA-binding domain"/>
    <property type="match status" value="1"/>
</dbReference>
<dbReference type="InterPro" id="IPR000847">
    <property type="entry name" value="LysR_HTH_N"/>
</dbReference>